<evidence type="ECO:0000256" key="1">
    <source>
        <dbReference type="SAM" id="MobiDB-lite"/>
    </source>
</evidence>
<protein>
    <submittedName>
        <fullName evidence="2">Uncharacterized protein</fullName>
    </submittedName>
</protein>
<dbReference type="AlphaFoldDB" id="A0A0C3J9M8"/>
<keyword evidence="3" id="KW-1185">Reference proteome</keyword>
<dbReference type="EMBL" id="KN832101">
    <property type="protein sequence ID" value="KIN94361.1"/>
    <property type="molecule type" value="Genomic_DNA"/>
</dbReference>
<reference evidence="3" key="2">
    <citation type="submission" date="2015-01" db="EMBL/GenBank/DDBJ databases">
        <title>Evolutionary Origins and Diversification of the Mycorrhizal Mutualists.</title>
        <authorList>
            <consortium name="DOE Joint Genome Institute"/>
            <consortium name="Mycorrhizal Genomics Consortium"/>
            <person name="Kohler A."/>
            <person name="Kuo A."/>
            <person name="Nagy L.G."/>
            <person name="Floudas D."/>
            <person name="Copeland A."/>
            <person name="Barry K.W."/>
            <person name="Cichocki N."/>
            <person name="Veneault-Fourrey C."/>
            <person name="LaButti K."/>
            <person name="Lindquist E.A."/>
            <person name="Lipzen A."/>
            <person name="Lundell T."/>
            <person name="Morin E."/>
            <person name="Murat C."/>
            <person name="Riley R."/>
            <person name="Ohm R."/>
            <person name="Sun H."/>
            <person name="Tunlid A."/>
            <person name="Henrissat B."/>
            <person name="Grigoriev I.V."/>
            <person name="Hibbett D.S."/>
            <person name="Martin F."/>
        </authorList>
    </citation>
    <scope>NUCLEOTIDE SEQUENCE [LARGE SCALE GENOMIC DNA]</scope>
    <source>
        <strain evidence="3">Marx 270</strain>
    </source>
</reference>
<dbReference type="Proteomes" id="UP000054217">
    <property type="component" value="Unassembled WGS sequence"/>
</dbReference>
<dbReference type="STRING" id="870435.A0A0C3J9M8"/>
<evidence type="ECO:0000313" key="3">
    <source>
        <dbReference type="Proteomes" id="UP000054217"/>
    </source>
</evidence>
<feature type="compositionally biased region" description="Basic residues" evidence="1">
    <location>
        <begin position="1"/>
        <end position="13"/>
    </location>
</feature>
<dbReference type="HOGENOM" id="CLU_1518475_0_0_1"/>
<gene>
    <name evidence="2" type="ORF">M404DRAFT_384944</name>
</gene>
<dbReference type="InParanoid" id="A0A0C3J9M8"/>
<feature type="region of interest" description="Disordered" evidence="1">
    <location>
        <begin position="1"/>
        <end position="29"/>
    </location>
</feature>
<accession>A0A0C3J9M8</accession>
<evidence type="ECO:0000313" key="2">
    <source>
        <dbReference type="EMBL" id="KIN94361.1"/>
    </source>
</evidence>
<reference evidence="2 3" key="1">
    <citation type="submission" date="2014-04" db="EMBL/GenBank/DDBJ databases">
        <authorList>
            <consortium name="DOE Joint Genome Institute"/>
            <person name="Kuo A."/>
            <person name="Kohler A."/>
            <person name="Costa M.D."/>
            <person name="Nagy L.G."/>
            <person name="Floudas D."/>
            <person name="Copeland A."/>
            <person name="Barry K.W."/>
            <person name="Cichocki N."/>
            <person name="Veneault-Fourrey C."/>
            <person name="LaButti K."/>
            <person name="Lindquist E.A."/>
            <person name="Lipzen A."/>
            <person name="Lundell T."/>
            <person name="Morin E."/>
            <person name="Murat C."/>
            <person name="Sun H."/>
            <person name="Tunlid A."/>
            <person name="Henrissat B."/>
            <person name="Grigoriev I.V."/>
            <person name="Hibbett D.S."/>
            <person name="Martin F."/>
            <person name="Nordberg H.P."/>
            <person name="Cantor M.N."/>
            <person name="Hua S.X."/>
        </authorList>
    </citation>
    <scope>NUCLEOTIDE SEQUENCE [LARGE SCALE GENOMIC DNA]</scope>
    <source>
        <strain evidence="2 3">Marx 270</strain>
    </source>
</reference>
<name>A0A0C3J9M8_PISTI</name>
<sequence>MTRHVTLRNRHKPKAAEKTAHGPKSRRFSRDSVRSTLSISVVVLYFCTAGSTSDIAGLEVSATPCAAPGFASASLASPDTRKISLSLFLSLKAIRLCLQLPALAPDVECHAWTAFAEVGMRDVRSGFCKTGEHDWTRRLEEEMSMLICRASCPLPLAHWISRSASSSVSSISANRVS</sequence>
<organism evidence="2 3">
    <name type="scientific">Pisolithus tinctorius Marx 270</name>
    <dbReference type="NCBI Taxonomy" id="870435"/>
    <lineage>
        <taxon>Eukaryota</taxon>
        <taxon>Fungi</taxon>
        <taxon>Dikarya</taxon>
        <taxon>Basidiomycota</taxon>
        <taxon>Agaricomycotina</taxon>
        <taxon>Agaricomycetes</taxon>
        <taxon>Agaricomycetidae</taxon>
        <taxon>Boletales</taxon>
        <taxon>Sclerodermatineae</taxon>
        <taxon>Pisolithaceae</taxon>
        <taxon>Pisolithus</taxon>
    </lineage>
</organism>
<proteinExistence type="predicted"/>